<dbReference type="Proteomes" id="UP000262878">
    <property type="component" value="Unassembled WGS sequence"/>
</dbReference>
<dbReference type="STRING" id="314276.OS145_08147"/>
<accession>A0A348WMA5</accession>
<dbReference type="PANTHER" id="PTHR23419:SF8">
    <property type="entry name" value="FI09726P"/>
    <property type="match status" value="1"/>
</dbReference>
<dbReference type="AlphaFoldDB" id="A0A348WMA5"/>
<dbReference type="GO" id="GO:0005507">
    <property type="term" value="F:copper ion binding"/>
    <property type="evidence" value="ECO:0007669"/>
    <property type="project" value="TreeGrafter"/>
</dbReference>
<protein>
    <submittedName>
        <fullName evidence="2">Divalent-cation tolerance protein CutA</fullName>
    </submittedName>
</protein>
<name>A0A348WMA5_9GAMM</name>
<dbReference type="RefSeq" id="WP_040487585.1">
    <property type="nucleotide sequence ID" value="NZ_DAIRLQ010000008.1"/>
</dbReference>
<dbReference type="PANTHER" id="PTHR23419">
    <property type="entry name" value="DIVALENT CATION TOLERANCE CUTA-RELATED"/>
    <property type="match status" value="1"/>
</dbReference>
<dbReference type="EMBL" id="DMUP01000055">
    <property type="protein sequence ID" value="HAR55667.1"/>
    <property type="molecule type" value="Genomic_DNA"/>
</dbReference>
<gene>
    <name evidence="2" type="ORF">DCR58_02645</name>
</gene>
<reference evidence="2 3" key="1">
    <citation type="journal article" date="2018" name="Nat. Biotechnol.">
        <title>A standardized bacterial taxonomy based on genome phylogeny substantially revises the tree of life.</title>
        <authorList>
            <person name="Parks D.H."/>
            <person name="Chuvochina M."/>
            <person name="Waite D.W."/>
            <person name="Rinke C."/>
            <person name="Skarshewski A."/>
            <person name="Chaumeil P.A."/>
            <person name="Hugenholtz P."/>
        </authorList>
    </citation>
    <scope>NUCLEOTIDE SEQUENCE [LARGE SCALE GENOMIC DNA]</scope>
    <source>
        <strain evidence="2">UBA9360</strain>
    </source>
</reference>
<dbReference type="InterPro" id="IPR004323">
    <property type="entry name" value="Ion_tolerance_CutA"/>
</dbReference>
<sequence>MTTPIRMVYTTTDDGEVADRLAKTMIERRLAACVKIVPKVSSYYRWEDKVQCDSEYWLVIKTHHWQVANLKQFISEQHNYDSPEFIVTEIVDGLESYLDWVEVQTKP</sequence>
<dbReference type="InterPro" id="IPR011322">
    <property type="entry name" value="N-reg_PII-like_a/b"/>
</dbReference>
<dbReference type="Pfam" id="PF03091">
    <property type="entry name" value="CutA1"/>
    <property type="match status" value="1"/>
</dbReference>
<evidence type="ECO:0000313" key="3">
    <source>
        <dbReference type="Proteomes" id="UP000262878"/>
    </source>
</evidence>
<evidence type="ECO:0000256" key="1">
    <source>
        <dbReference type="ARBA" id="ARBA00010169"/>
    </source>
</evidence>
<proteinExistence type="inferred from homology"/>
<comment type="similarity">
    <text evidence="1">Belongs to the CutA family.</text>
</comment>
<evidence type="ECO:0000313" key="2">
    <source>
        <dbReference type="EMBL" id="HAR55667.1"/>
    </source>
</evidence>
<dbReference type="GO" id="GO:0010038">
    <property type="term" value="P:response to metal ion"/>
    <property type="evidence" value="ECO:0007669"/>
    <property type="project" value="InterPro"/>
</dbReference>
<dbReference type="InterPro" id="IPR015867">
    <property type="entry name" value="N-reg_PII/ATP_PRibTrfase_C"/>
</dbReference>
<comment type="caution">
    <text evidence="2">The sequence shown here is derived from an EMBL/GenBank/DDBJ whole genome shotgun (WGS) entry which is preliminary data.</text>
</comment>
<organism evidence="2 3">
    <name type="scientific">Idiomarina baltica</name>
    <dbReference type="NCBI Taxonomy" id="190892"/>
    <lineage>
        <taxon>Bacteria</taxon>
        <taxon>Pseudomonadati</taxon>
        <taxon>Pseudomonadota</taxon>
        <taxon>Gammaproteobacteria</taxon>
        <taxon>Alteromonadales</taxon>
        <taxon>Idiomarinaceae</taxon>
        <taxon>Idiomarina</taxon>
    </lineage>
</organism>
<dbReference type="Gene3D" id="3.30.70.120">
    <property type="match status" value="1"/>
</dbReference>
<dbReference type="SUPFAM" id="SSF54913">
    <property type="entry name" value="GlnB-like"/>
    <property type="match status" value="1"/>
</dbReference>